<keyword evidence="8 13" id="KW-0457">Lysine biosynthesis</keyword>
<evidence type="ECO:0000256" key="1">
    <source>
        <dbReference type="ARBA" id="ARBA00006642"/>
    </source>
</evidence>
<dbReference type="CDD" id="cd02274">
    <property type="entry name" value="DHDPR_N"/>
    <property type="match status" value="1"/>
</dbReference>
<feature type="domain" description="Dihydrodipicolinate reductase C-terminal" evidence="15">
    <location>
        <begin position="102"/>
        <end position="231"/>
    </location>
</feature>
<evidence type="ECO:0000256" key="7">
    <source>
        <dbReference type="ARBA" id="ARBA00023027"/>
    </source>
</evidence>
<keyword evidence="17" id="KW-1185">Reference proteome</keyword>
<evidence type="ECO:0000256" key="5">
    <source>
        <dbReference type="ARBA" id="ARBA00022915"/>
    </source>
</evidence>
<name>A0ABV2LSR8_9FLAO</name>
<evidence type="ECO:0000259" key="15">
    <source>
        <dbReference type="Pfam" id="PF05173"/>
    </source>
</evidence>
<dbReference type="PROSITE" id="PS01298">
    <property type="entry name" value="DAPB"/>
    <property type="match status" value="1"/>
</dbReference>
<dbReference type="Pfam" id="PF05173">
    <property type="entry name" value="DapB_C"/>
    <property type="match status" value="1"/>
</dbReference>
<keyword evidence="2 13" id="KW-0963">Cytoplasm</keyword>
<evidence type="ECO:0000256" key="11">
    <source>
        <dbReference type="ARBA" id="ARBA00049080"/>
    </source>
</evidence>
<dbReference type="InterPro" id="IPR036291">
    <property type="entry name" value="NAD(P)-bd_dom_sf"/>
</dbReference>
<protein>
    <recommendedName>
        <fullName evidence="10 13">4-hydroxy-tetrahydrodipicolinate reductase</fullName>
        <shortName evidence="13">HTPA reductase</shortName>
        <ecNumber evidence="10 13">1.17.1.8</ecNumber>
    </recommendedName>
</protein>
<evidence type="ECO:0000256" key="13">
    <source>
        <dbReference type="HAMAP-Rule" id="MF_00102"/>
    </source>
</evidence>
<dbReference type="SUPFAM" id="SSF55347">
    <property type="entry name" value="Glyceraldehyde-3-phosphate dehydrogenase-like, C-terminal domain"/>
    <property type="match status" value="1"/>
</dbReference>
<dbReference type="InterPro" id="IPR022664">
    <property type="entry name" value="DapB_N_CS"/>
</dbReference>
<dbReference type="Gene3D" id="3.40.50.720">
    <property type="entry name" value="NAD(P)-binding Rossmann-like Domain"/>
    <property type="match status" value="1"/>
</dbReference>
<dbReference type="InterPro" id="IPR022663">
    <property type="entry name" value="DapB_C"/>
</dbReference>
<organism evidence="16 17">
    <name type="scientific">Moheibacter stercoris</name>
    <dbReference type="NCBI Taxonomy" id="1628251"/>
    <lineage>
        <taxon>Bacteria</taxon>
        <taxon>Pseudomonadati</taxon>
        <taxon>Bacteroidota</taxon>
        <taxon>Flavobacteriia</taxon>
        <taxon>Flavobacteriales</taxon>
        <taxon>Weeksellaceae</taxon>
        <taxon>Moheibacter</taxon>
    </lineage>
</organism>
<keyword evidence="7 13" id="KW-0520">NAD</keyword>
<dbReference type="EMBL" id="JBEPMO010000005">
    <property type="protein sequence ID" value="MET3731616.1"/>
    <property type="molecule type" value="Genomic_DNA"/>
</dbReference>
<feature type="domain" description="Dihydrodipicolinate reductase N-terminal" evidence="14">
    <location>
        <begin position="1"/>
        <end position="99"/>
    </location>
</feature>
<dbReference type="PANTHER" id="PTHR20836:SF0">
    <property type="entry name" value="4-HYDROXY-TETRAHYDRODIPICOLINATE REDUCTASE 1, CHLOROPLASTIC-RELATED"/>
    <property type="match status" value="1"/>
</dbReference>
<comment type="catalytic activity">
    <reaction evidence="12 13">
        <text>(S)-2,3,4,5-tetrahydrodipicolinate + NAD(+) + H2O = (2S,4S)-4-hydroxy-2,3,4,5-tetrahydrodipicolinate + NADH + H(+)</text>
        <dbReference type="Rhea" id="RHEA:35323"/>
        <dbReference type="ChEBI" id="CHEBI:15377"/>
        <dbReference type="ChEBI" id="CHEBI:15378"/>
        <dbReference type="ChEBI" id="CHEBI:16845"/>
        <dbReference type="ChEBI" id="CHEBI:57540"/>
        <dbReference type="ChEBI" id="CHEBI:57945"/>
        <dbReference type="ChEBI" id="CHEBI:67139"/>
        <dbReference type="EC" id="1.17.1.8"/>
    </reaction>
</comment>
<gene>
    <name evidence="13" type="primary">dapB</name>
    <name evidence="16" type="ORF">ABID46_001190</name>
</gene>
<feature type="active site" description="Proton donor" evidence="13">
    <location>
        <position position="135"/>
    </location>
</feature>
<dbReference type="Gene3D" id="3.30.360.10">
    <property type="entry name" value="Dihydrodipicolinate Reductase, domain 2"/>
    <property type="match status" value="1"/>
</dbReference>
<feature type="binding site" evidence="13">
    <location>
        <position position="33"/>
    </location>
    <ligand>
        <name>NADP(+)</name>
        <dbReference type="ChEBI" id="CHEBI:58349"/>
    </ligand>
</feature>
<evidence type="ECO:0000256" key="3">
    <source>
        <dbReference type="ARBA" id="ARBA00022605"/>
    </source>
</evidence>
<evidence type="ECO:0000313" key="16">
    <source>
        <dbReference type="EMBL" id="MET3731616.1"/>
    </source>
</evidence>
<feature type="binding site" evidence="13">
    <location>
        <position position="132"/>
    </location>
    <ligand>
        <name>(S)-2,3,4,5-tetrahydrodipicolinate</name>
        <dbReference type="ChEBI" id="CHEBI:16845"/>
    </ligand>
</feature>
<evidence type="ECO:0000259" key="14">
    <source>
        <dbReference type="Pfam" id="PF01113"/>
    </source>
</evidence>
<proteinExistence type="inferred from homology"/>
<comment type="caution">
    <text evidence="13">Was originally thought to be a dihydrodipicolinate reductase (DHDPR), catalyzing the conversion of dihydrodipicolinate to tetrahydrodipicolinate. However, it was shown in E.coli that the substrate of the enzymatic reaction is not dihydrodipicolinate (DHDP) but in fact (2S,4S)-4-hydroxy-2,3,4,5-tetrahydrodipicolinic acid (HTPA), the product released by the DapA-catalyzed reaction.</text>
</comment>
<reference evidence="16 17" key="1">
    <citation type="submission" date="2024-06" db="EMBL/GenBank/DDBJ databases">
        <title>Genomic Encyclopedia of Type Strains, Phase IV (KMG-IV): sequencing the most valuable type-strain genomes for metagenomic binning, comparative biology and taxonomic classification.</title>
        <authorList>
            <person name="Goeker M."/>
        </authorList>
    </citation>
    <scope>NUCLEOTIDE SEQUENCE [LARGE SCALE GENOMIC DNA]</scope>
    <source>
        <strain evidence="16 17">DSM 29388</strain>
    </source>
</reference>
<dbReference type="GO" id="GO:0008839">
    <property type="term" value="F:4-hydroxy-tetrahydrodipicolinate reductase"/>
    <property type="evidence" value="ECO:0007669"/>
    <property type="project" value="UniProtKB-EC"/>
</dbReference>
<keyword evidence="4 13" id="KW-0521">NADP</keyword>
<keyword evidence="6 13" id="KW-0560">Oxidoreductase</keyword>
<dbReference type="Proteomes" id="UP001549146">
    <property type="component" value="Unassembled WGS sequence"/>
</dbReference>
<comment type="catalytic activity">
    <reaction evidence="11 13">
        <text>(S)-2,3,4,5-tetrahydrodipicolinate + NADP(+) + H2O = (2S,4S)-4-hydroxy-2,3,4,5-tetrahydrodipicolinate + NADPH + H(+)</text>
        <dbReference type="Rhea" id="RHEA:35331"/>
        <dbReference type="ChEBI" id="CHEBI:15377"/>
        <dbReference type="ChEBI" id="CHEBI:15378"/>
        <dbReference type="ChEBI" id="CHEBI:16845"/>
        <dbReference type="ChEBI" id="CHEBI:57783"/>
        <dbReference type="ChEBI" id="CHEBI:58349"/>
        <dbReference type="ChEBI" id="CHEBI:67139"/>
        <dbReference type="EC" id="1.17.1.8"/>
    </reaction>
</comment>
<dbReference type="InterPro" id="IPR000846">
    <property type="entry name" value="DapB_N"/>
</dbReference>
<dbReference type="PIRSF" id="PIRSF000161">
    <property type="entry name" value="DHPR"/>
    <property type="match status" value="1"/>
</dbReference>
<evidence type="ECO:0000256" key="10">
    <source>
        <dbReference type="ARBA" id="ARBA00038983"/>
    </source>
</evidence>
<evidence type="ECO:0000256" key="12">
    <source>
        <dbReference type="ARBA" id="ARBA00049396"/>
    </source>
</evidence>
<dbReference type="HAMAP" id="MF_00102">
    <property type="entry name" value="DapB"/>
    <property type="match status" value="1"/>
</dbReference>
<dbReference type="NCBIfam" id="TIGR00036">
    <property type="entry name" value="dapB"/>
    <property type="match status" value="1"/>
</dbReference>
<comment type="subcellular location">
    <subcellularLocation>
        <location evidence="13">Cytoplasm</location>
    </subcellularLocation>
</comment>
<dbReference type="Pfam" id="PF01113">
    <property type="entry name" value="DapB_N"/>
    <property type="match status" value="1"/>
</dbReference>
<evidence type="ECO:0000256" key="9">
    <source>
        <dbReference type="ARBA" id="ARBA00037922"/>
    </source>
</evidence>
<dbReference type="EC" id="1.17.1.8" evidence="10 13"/>
<sequence>MNIAIVGYGKMGKAIEEILIERGHHVVAKLNQKPTSQDLENVDVAIEFSNPEVAYENIKTLLEHKIPTISGTTGWLDRLEEIKAINQENNAAFIYGSNFSLGVNLFFELNAHLAKLMRNYPQYQVEIEEIHHTQKLDAPSGTAISLAEQIFDQSNLTNWELDGKSEEKNLPIYAKRIENVPGTHTVSYVSDIDTIEIKHTAHSRKGFALGAVIAAEWIHGKQGFFTMKDVLGLT</sequence>
<comment type="caution">
    <text evidence="13">Lacks conserved residue(s) required for the propagation of feature annotation.</text>
</comment>
<feature type="binding site" evidence="13">
    <location>
        <begin position="71"/>
        <end position="73"/>
    </location>
    <ligand>
        <name>NAD(+)</name>
        <dbReference type="ChEBI" id="CHEBI:57540"/>
    </ligand>
</feature>
<keyword evidence="5 13" id="KW-0220">Diaminopimelate biosynthesis</keyword>
<comment type="subunit">
    <text evidence="13">Homotetramer.</text>
</comment>
<accession>A0ABV2LSR8</accession>
<comment type="pathway">
    <text evidence="9 13">Amino-acid biosynthesis; L-lysine biosynthesis via DAP pathway; (S)-tetrahydrodipicolinate from L-aspartate: step 4/4.</text>
</comment>
<dbReference type="PANTHER" id="PTHR20836">
    <property type="entry name" value="DIHYDRODIPICOLINATE REDUCTASE"/>
    <property type="match status" value="1"/>
</dbReference>
<evidence type="ECO:0000256" key="4">
    <source>
        <dbReference type="ARBA" id="ARBA00022857"/>
    </source>
</evidence>
<evidence type="ECO:0000256" key="6">
    <source>
        <dbReference type="ARBA" id="ARBA00023002"/>
    </source>
</evidence>
<evidence type="ECO:0000256" key="2">
    <source>
        <dbReference type="ARBA" id="ARBA00022490"/>
    </source>
</evidence>
<feature type="binding site" evidence="13">
    <location>
        <begin position="96"/>
        <end position="99"/>
    </location>
    <ligand>
        <name>NAD(+)</name>
        <dbReference type="ChEBI" id="CHEBI:57540"/>
    </ligand>
</feature>
<keyword evidence="3 13" id="KW-0028">Amino-acid biosynthesis</keyword>
<feature type="binding site" evidence="13">
    <location>
        <begin position="141"/>
        <end position="142"/>
    </location>
    <ligand>
        <name>(S)-2,3,4,5-tetrahydrodipicolinate</name>
        <dbReference type="ChEBI" id="CHEBI:16845"/>
    </ligand>
</feature>
<evidence type="ECO:0000256" key="8">
    <source>
        <dbReference type="ARBA" id="ARBA00023154"/>
    </source>
</evidence>
<dbReference type="SUPFAM" id="SSF51735">
    <property type="entry name" value="NAD(P)-binding Rossmann-fold domains"/>
    <property type="match status" value="1"/>
</dbReference>
<comment type="similarity">
    <text evidence="1 13">Belongs to the DapB family.</text>
</comment>
<comment type="function">
    <text evidence="13">Catalyzes the conversion of 4-hydroxy-tetrahydrodipicolinate (HTPA) to tetrahydrodipicolinate.</text>
</comment>
<dbReference type="RefSeq" id="WP_354508049.1">
    <property type="nucleotide sequence ID" value="NZ_JBEPMO010000005.1"/>
</dbReference>
<feature type="active site" description="Proton donor/acceptor" evidence="13">
    <location>
        <position position="131"/>
    </location>
</feature>
<evidence type="ECO:0000313" key="17">
    <source>
        <dbReference type="Proteomes" id="UP001549146"/>
    </source>
</evidence>
<comment type="caution">
    <text evidence="16">The sequence shown here is derived from an EMBL/GenBank/DDBJ whole genome shotgun (WGS) entry which is preliminary data.</text>
</comment>
<dbReference type="InterPro" id="IPR023940">
    <property type="entry name" value="DHDPR_bac"/>
</dbReference>